<reference evidence="1 2" key="1">
    <citation type="submission" date="2015-09" db="EMBL/GenBank/DDBJ databases">
        <title>Trachymyrmex cornetzi WGS genome.</title>
        <authorList>
            <person name="Nygaard S."/>
            <person name="Hu H."/>
            <person name="Boomsma J."/>
            <person name="Zhang G."/>
        </authorList>
    </citation>
    <scope>NUCLEOTIDE SEQUENCE [LARGE SCALE GENOMIC DNA]</scope>
    <source>
        <strain evidence="1">Tcor2-1</strain>
        <tissue evidence="1">Whole body</tissue>
    </source>
</reference>
<proteinExistence type="predicted"/>
<evidence type="ECO:0008006" key="3">
    <source>
        <dbReference type="Google" id="ProtNLM"/>
    </source>
</evidence>
<feature type="non-terminal residue" evidence="1">
    <location>
        <position position="514"/>
    </location>
</feature>
<dbReference type="PANTHER" id="PTHR31511:SF12">
    <property type="entry name" value="RHO TERMINATION FACTOR N-TERMINAL DOMAIN-CONTAINING PROTEIN"/>
    <property type="match status" value="1"/>
</dbReference>
<gene>
    <name evidence="1" type="ORF">ALC57_18430</name>
</gene>
<keyword evidence="2" id="KW-1185">Reference proteome</keyword>
<dbReference type="EMBL" id="KQ981103">
    <property type="protein sequence ID" value="KYN09457.1"/>
    <property type="molecule type" value="Genomic_DNA"/>
</dbReference>
<evidence type="ECO:0000313" key="2">
    <source>
        <dbReference type="Proteomes" id="UP000078492"/>
    </source>
</evidence>
<dbReference type="SUPFAM" id="SSF54060">
    <property type="entry name" value="His-Me finger endonucleases"/>
    <property type="match status" value="1"/>
</dbReference>
<sequence>EQKCDECLDFLRETCRNSKCQRTSTGVVNASIAQVARLEGLRNVLQQRFEHVGSGRVESQKSGFSWLEIETAFINRVLTGVVLNSSYIEPRQFLRRRERYRYHCLKVNTIFNGEFVADAKRSAKSIITKNYELFNTSDLREWYDEHVMDNILAALEEFQERDSGWALSRISNLIVNVNKFNPMHAGCWVELPREIMLKKAVINVRSMDNACFAWLVVAALYPAENNVHRKSSYPDYTTVLKLEGIEFPVTLKQITKFEFLNDISINVFTKRERGGKNDGNEIVPLRFTKEKKEKHVNLLYLQDLRRNDENVIGHFTWIKNLSRLIGSELSKSRKKKHCDRCLHYFPTSEKLSLHTVDCTTTNECAIILPNENDKWLSFRGYNKKERLLFVVYADLECILVKKTTDENMSRFSYQHHKAFSVGYYVRCVYDETMSIYKSYRGEDCVSWFVKELYDLAHRAKRIFDKNMTIAEFTSNVEWEQFRNATHCHICEKPFEEGDLRVRDHCHLTGRYRGP</sequence>
<evidence type="ECO:0000313" key="1">
    <source>
        <dbReference type="EMBL" id="KYN09457.1"/>
    </source>
</evidence>
<name>A0A151IS00_9HYME</name>
<dbReference type="PANTHER" id="PTHR31511">
    <property type="entry name" value="PROTEIN CBG23764"/>
    <property type="match status" value="1"/>
</dbReference>
<dbReference type="STRING" id="471704.A0A151IS00"/>
<dbReference type="AlphaFoldDB" id="A0A151IS00"/>
<dbReference type="InterPro" id="IPR044925">
    <property type="entry name" value="His-Me_finger_sf"/>
</dbReference>
<accession>A0A151IS00</accession>
<dbReference type="Proteomes" id="UP000078492">
    <property type="component" value="Unassembled WGS sequence"/>
</dbReference>
<feature type="non-terminal residue" evidence="1">
    <location>
        <position position="1"/>
    </location>
</feature>
<protein>
    <recommendedName>
        <fullName evidence="3">C2H2-type domain-containing protein</fullName>
    </recommendedName>
</protein>
<organism evidence="1 2">
    <name type="scientific">Trachymyrmex cornetzi</name>
    <dbReference type="NCBI Taxonomy" id="471704"/>
    <lineage>
        <taxon>Eukaryota</taxon>
        <taxon>Metazoa</taxon>
        <taxon>Ecdysozoa</taxon>
        <taxon>Arthropoda</taxon>
        <taxon>Hexapoda</taxon>
        <taxon>Insecta</taxon>
        <taxon>Pterygota</taxon>
        <taxon>Neoptera</taxon>
        <taxon>Endopterygota</taxon>
        <taxon>Hymenoptera</taxon>
        <taxon>Apocrita</taxon>
        <taxon>Aculeata</taxon>
        <taxon>Formicoidea</taxon>
        <taxon>Formicidae</taxon>
        <taxon>Myrmicinae</taxon>
        <taxon>Trachymyrmex</taxon>
    </lineage>
</organism>